<feature type="compositionally biased region" description="Polar residues" evidence="1">
    <location>
        <begin position="290"/>
        <end position="303"/>
    </location>
</feature>
<feature type="compositionally biased region" description="Basic residues" evidence="1">
    <location>
        <begin position="249"/>
        <end position="259"/>
    </location>
</feature>
<accession>A0AAV5AMH9</accession>
<evidence type="ECO:0000313" key="2">
    <source>
        <dbReference type="EMBL" id="GJJ14992.1"/>
    </source>
</evidence>
<feature type="region of interest" description="Disordered" evidence="1">
    <location>
        <begin position="114"/>
        <end position="168"/>
    </location>
</feature>
<feature type="region of interest" description="Disordered" evidence="1">
    <location>
        <begin position="215"/>
        <end position="320"/>
    </location>
</feature>
<feature type="compositionally biased region" description="Basic residues" evidence="1">
    <location>
        <begin position="142"/>
        <end position="151"/>
    </location>
</feature>
<gene>
    <name evidence="2" type="ORF">Clacol_009262</name>
</gene>
<feature type="compositionally biased region" description="Low complexity" evidence="1">
    <location>
        <begin position="153"/>
        <end position="168"/>
    </location>
</feature>
<keyword evidence="3" id="KW-1185">Reference proteome</keyword>
<dbReference type="EMBL" id="BPWL01000010">
    <property type="protein sequence ID" value="GJJ14992.1"/>
    <property type="molecule type" value="Genomic_DNA"/>
</dbReference>
<feature type="region of interest" description="Disordered" evidence="1">
    <location>
        <begin position="38"/>
        <end position="79"/>
    </location>
</feature>
<feature type="compositionally biased region" description="Polar residues" evidence="1">
    <location>
        <begin position="114"/>
        <end position="123"/>
    </location>
</feature>
<proteinExistence type="predicted"/>
<feature type="region of interest" description="Disordered" evidence="1">
    <location>
        <begin position="414"/>
        <end position="479"/>
    </location>
</feature>
<feature type="compositionally biased region" description="Polar residues" evidence="1">
    <location>
        <begin position="218"/>
        <end position="228"/>
    </location>
</feature>
<sequence>MLLAQKPQSINFRHRRQPASLSALTVVPHPTNAPGLFAIAKPIRQQPRPHPRSQSPRCPPRGRLHRSQHQPSQPLLISQSPAAEHISMDVVGKEKIQSTPFKKSALTTAISDNHDASTMSHPQQAPDIPPLAFGAQSTGRYPRTRRSRHKSTPAVSASDPPSDSVPVQHSVVPEGLISLTVPEKNKMIPSTPPRVVSPTCPPLLPSAPIIIPERRRGQSPSFNHQMSKSEPGKTKLSIQTVSPAQPPKSTRKRRKNKTKRPQDGLHLPLAEWDFPARESDEDEAEDEEPSTPTRQTSNNNRSWLNDGPKTAPLDPSPQQFPFFTFPTRASPLRAKTPITSGTSPFPITPGTHVTPLKQIRPGHRRAPSQPASLNRGMFADGVFHFSEDEGDRSPAALEIEKKMALLFGKKLGSEKASLPSSVPPLFSASTPSPRRKVTRERESPDAGRQLFASSSFQIAPEPVDLPTPSFMLSRSKLQQ</sequence>
<evidence type="ECO:0000313" key="3">
    <source>
        <dbReference type="Proteomes" id="UP001050691"/>
    </source>
</evidence>
<name>A0AAV5AMH9_9AGAM</name>
<feature type="compositionally biased region" description="Polar residues" evidence="1">
    <location>
        <begin position="69"/>
        <end position="79"/>
    </location>
</feature>
<dbReference type="Proteomes" id="UP001050691">
    <property type="component" value="Unassembled WGS sequence"/>
</dbReference>
<feature type="compositionally biased region" description="Acidic residues" evidence="1">
    <location>
        <begin position="279"/>
        <end position="289"/>
    </location>
</feature>
<protein>
    <submittedName>
        <fullName evidence="2">Uncharacterized protein</fullName>
    </submittedName>
</protein>
<comment type="caution">
    <text evidence="2">The sequence shown here is derived from an EMBL/GenBank/DDBJ whole genome shotgun (WGS) entry which is preliminary data.</text>
</comment>
<dbReference type="AlphaFoldDB" id="A0AAV5AMH9"/>
<feature type="compositionally biased region" description="Polar residues" evidence="1">
    <location>
        <begin position="470"/>
        <end position="479"/>
    </location>
</feature>
<reference evidence="2" key="1">
    <citation type="submission" date="2021-10" db="EMBL/GenBank/DDBJ databases">
        <title>De novo Genome Assembly of Clathrus columnatus (Basidiomycota, Fungi) Using Illumina and Nanopore Sequence Data.</title>
        <authorList>
            <person name="Ogiso-Tanaka E."/>
            <person name="Itagaki H."/>
            <person name="Hosoya T."/>
            <person name="Hosaka K."/>
        </authorList>
    </citation>
    <scope>NUCLEOTIDE SEQUENCE</scope>
    <source>
        <strain evidence="2">MO-923</strain>
    </source>
</reference>
<evidence type="ECO:0000256" key="1">
    <source>
        <dbReference type="SAM" id="MobiDB-lite"/>
    </source>
</evidence>
<organism evidence="2 3">
    <name type="scientific">Clathrus columnatus</name>
    <dbReference type="NCBI Taxonomy" id="1419009"/>
    <lineage>
        <taxon>Eukaryota</taxon>
        <taxon>Fungi</taxon>
        <taxon>Dikarya</taxon>
        <taxon>Basidiomycota</taxon>
        <taxon>Agaricomycotina</taxon>
        <taxon>Agaricomycetes</taxon>
        <taxon>Phallomycetidae</taxon>
        <taxon>Phallales</taxon>
        <taxon>Clathraceae</taxon>
        <taxon>Clathrus</taxon>
    </lineage>
</organism>
<feature type="region of interest" description="Disordered" evidence="1">
    <location>
        <begin position="337"/>
        <end position="374"/>
    </location>
</feature>